<dbReference type="InterPro" id="IPR002347">
    <property type="entry name" value="SDR_fam"/>
</dbReference>
<dbReference type="Proteomes" id="UP000681425">
    <property type="component" value="Chromosome"/>
</dbReference>
<dbReference type="PANTHER" id="PTHR24321">
    <property type="entry name" value="DEHYDROGENASES, SHORT CHAIN"/>
    <property type="match status" value="1"/>
</dbReference>
<dbReference type="RefSeq" id="WP_212609302.1">
    <property type="nucleotide sequence ID" value="NZ_CP073910.1"/>
</dbReference>
<evidence type="ECO:0000256" key="1">
    <source>
        <dbReference type="ARBA" id="ARBA00006484"/>
    </source>
</evidence>
<comment type="catalytic activity">
    <reaction evidence="3">
        <text>2,5-dichlorocyclohexa-2,5-dien-1,4-diol + NAD(+) = 2,5-dichlorohydroquinone + NADH + H(+)</text>
        <dbReference type="Rhea" id="RHEA:15741"/>
        <dbReference type="ChEBI" id="CHEBI:15378"/>
        <dbReference type="ChEBI" id="CHEBI:27545"/>
        <dbReference type="ChEBI" id="CHEBI:28975"/>
        <dbReference type="ChEBI" id="CHEBI:57540"/>
        <dbReference type="ChEBI" id="CHEBI:57945"/>
    </reaction>
</comment>
<dbReference type="FunFam" id="3.40.50.720:FF:000084">
    <property type="entry name" value="Short-chain dehydrogenase reductase"/>
    <property type="match status" value="1"/>
</dbReference>
<proteinExistence type="inferred from homology"/>
<sequence>MAGRLEGKVAILTGSAGTLGAGTAKLLAGEGARLVLNDIAPRVYELADEIMAAGGEAVAHVGDVGKEDDVGAMVALAMDRYGRLDGLWNNAGPVSNDFVFKDSHILDMSLDYFVETFRGHVGAAFLCSKTAIPAMIRSGSGSIVNTSSSAAFAGDIVLHAYSVAKMGMITLAQSIATAYGPDNIRCNAVAPGLVPGRSSGVMAEAAIKVVQDSQMLARAGEPIDIGNAVLFMLSDESRWFTGQVMAVDGGLTGHQPTLATRRGMSGGGMQEGG</sequence>
<dbReference type="PROSITE" id="PS00061">
    <property type="entry name" value="ADH_SHORT"/>
    <property type="match status" value="1"/>
</dbReference>
<dbReference type="InterPro" id="IPR036291">
    <property type="entry name" value="NAD(P)-bd_dom_sf"/>
</dbReference>
<accession>A0A975K6N7</accession>
<organism evidence="4 5">
    <name type="scientific">Sphingobium phenoxybenzoativorans</name>
    <dbReference type="NCBI Taxonomy" id="1592790"/>
    <lineage>
        <taxon>Bacteria</taxon>
        <taxon>Pseudomonadati</taxon>
        <taxon>Pseudomonadota</taxon>
        <taxon>Alphaproteobacteria</taxon>
        <taxon>Sphingomonadales</taxon>
        <taxon>Sphingomonadaceae</taxon>
        <taxon>Sphingobium</taxon>
    </lineage>
</organism>
<dbReference type="SUPFAM" id="SSF51735">
    <property type="entry name" value="NAD(P)-binding Rossmann-fold domains"/>
    <property type="match status" value="1"/>
</dbReference>
<dbReference type="PANTHER" id="PTHR24321:SF8">
    <property type="entry name" value="ESTRADIOL 17-BETA-DEHYDROGENASE 8-RELATED"/>
    <property type="match status" value="1"/>
</dbReference>
<protein>
    <submittedName>
        <fullName evidence="4">SDR family oxidoreductase</fullName>
    </submittedName>
</protein>
<dbReference type="Pfam" id="PF13561">
    <property type="entry name" value="adh_short_C2"/>
    <property type="match status" value="1"/>
</dbReference>
<dbReference type="PRINTS" id="PR00081">
    <property type="entry name" value="GDHRDH"/>
</dbReference>
<dbReference type="Gene3D" id="3.40.50.720">
    <property type="entry name" value="NAD(P)-binding Rossmann-like Domain"/>
    <property type="match status" value="1"/>
</dbReference>
<evidence type="ECO:0000313" key="4">
    <source>
        <dbReference type="EMBL" id="QUT05791.1"/>
    </source>
</evidence>
<evidence type="ECO:0000256" key="2">
    <source>
        <dbReference type="ARBA" id="ARBA00023002"/>
    </source>
</evidence>
<keyword evidence="2" id="KW-0560">Oxidoreductase</keyword>
<evidence type="ECO:0000313" key="5">
    <source>
        <dbReference type="Proteomes" id="UP000681425"/>
    </source>
</evidence>
<evidence type="ECO:0000256" key="3">
    <source>
        <dbReference type="ARBA" id="ARBA00051383"/>
    </source>
</evidence>
<dbReference type="InterPro" id="IPR020904">
    <property type="entry name" value="Sc_DH/Rdtase_CS"/>
</dbReference>
<dbReference type="AlphaFoldDB" id="A0A975K6N7"/>
<gene>
    <name evidence="4" type="ORF">KFK14_23100</name>
</gene>
<keyword evidence="5" id="KW-1185">Reference proteome</keyword>
<dbReference type="KEGG" id="spph:KFK14_23100"/>
<dbReference type="PRINTS" id="PR00080">
    <property type="entry name" value="SDRFAMILY"/>
</dbReference>
<comment type="similarity">
    <text evidence="1">Belongs to the short-chain dehydrogenases/reductases (SDR) family.</text>
</comment>
<name>A0A975K6N7_9SPHN</name>
<dbReference type="GO" id="GO:0016491">
    <property type="term" value="F:oxidoreductase activity"/>
    <property type="evidence" value="ECO:0007669"/>
    <property type="project" value="UniProtKB-KW"/>
</dbReference>
<reference evidence="4" key="1">
    <citation type="submission" date="2021-04" db="EMBL/GenBank/DDBJ databases">
        <title>Isolation of p-tert-butylphenol degrading bacteria Sphingobium phenoxybenzoativorans Tas13 from active sludge.</title>
        <authorList>
            <person name="Li Y."/>
        </authorList>
    </citation>
    <scope>NUCLEOTIDE SEQUENCE</scope>
    <source>
        <strain evidence="4">Tas13</strain>
    </source>
</reference>
<dbReference type="EMBL" id="CP073910">
    <property type="protein sequence ID" value="QUT05791.1"/>
    <property type="molecule type" value="Genomic_DNA"/>
</dbReference>
<dbReference type="CDD" id="cd05233">
    <property type="entry name" value="SDR_c"/>
    <property type="match status" value="1"/>
</dbReference>